<evidence type="ECO:0000313" key="8">
    <source>
        <dbReference type="Proteomes" id="UP001634393"/>
    </source>
</evidence>
<dbReference type="AlphaFoldDB" id="A0ABD3RSM6"/>
<proteinExistence type="predicted"/>
<accession>A0ABD3RSM6</accession>
<organism evidence="7 8">
    <name type="scientific">Penstemon smallii</name>
    <dbReference type="NCBI Taxonomy" id="265156"/>
    <lineage>
        <taxon>Eukaryota</taxon>
        <taxon>Viridiplantae</taxon>
        <taxon>Streptophyta</taxon>
        <taxon>Embryophyta</taxon>
        <taxon>Tracheophyta</taxon>
        <taxon>Spermatophyta</taxon>
        <taxon>Magnoliopsida</taxon>
        <taxon>eudicotyledons</taxon>
        <taxon>Gunneridae</taxon>
        <taxon>Pentapetalae</taxon>
        <taxon>asterids</taxon>
        <taxon>lamiids</taxon>
        <taxon>Lamiales</taxon>
        <taxon>Plantaginaceae</taxon>
        <taxon>Cheloneae</taxon>
        <taxon>Penstemon</taxon>
    </lineage>
</organism>
<evidence type="ECO:0000256" key="4">
    <source>
        <dbReference type="PROSITE-ProRule" id="PRU00175"/>
    </source>
</evidence>
<protein>
    <recommendedName>
        <fullName evidence="6">RING-type domain-containing protein</fullName>
    </recommendedName>
</protein>
<reference evidence="7 8" key="1">
    <citation type="submission" date="2024-12" db="EMBL/GenBank/DDBJ databases">
        <title>The unique morphological basis and parallel evolutionary history of personate flowers in Penstemon.</title>
        <authorList>
            <person name="Depatie T.H."/>
            <person name="Wessinger C.A."/>
        </authorList>
    </citation>
    <scope>NUCLEOTIDE SEQUENCE [LARGE SCALE GENOMIC DNA]</scope>
    <source>
        <strain evidence="7">WTNN_2</strain>
        <tissue evidence="7">Leaf</tissue>
    </source>
</reference>
<dbReference type="Proteomes" id="UP001634393">
    <property type="component" value="Unassembled WGS sequence"/>
</dbReference>
<keyword evidence="1" id="KW-0479">Metal-binding</keyword>
<feature type="transmembrane region" description="Helical" evidence="5">
    <location>
        <begin position="38"/>
        <end position="60"/>
    </location>
</feature>
<evidence type="ECO:0000313" key="7">
    <source>
        <dbReference type="EMBL" id="KAL3813656.1"/>
    </source>
</evidence>
<dbReference type="GO" id="GO:0008270">
    <property type="term" value="F:zinc ion binding"/>
    <property type="evidence" value="ECO:0007669"/>
    <property type="project" value="UniProtKB-KW"/>
</dbReference>
<dbReference type="SMART" id="SM00184">
    <property type="entry name" value="RING"/>
    <property type="match status" value="1"/>
</dbReference>
<sequence>MYWADSLIEFSQYAVNVTFNKLKHDYEKGFQLEDAMRLSFYVAIIGIFLMIIALVVKLMWNCEDEEVDHGGGYARATDTSRLLVAKEEVVYISYGTSDEDLESGEGSCRSSSSSDDLYDEKICAICYDDPRSCQFVPCGHRITCYTCAKRIINDELINTCPICRTIIQKVRKLHILT</sequence>
<dbReference type="InterPro" id="IPR013083">
    <property type="entry name" value="Znf_RING/FYVE/PHD"/>
</dbReference>
<name>A0ABD3RSM6_9LAMI</name>
<evidence type="ECO:0000259" key="6">
    <source>
        <dbReference type="PROSITE" id="PS50089"/>
    </source>
</evidence>
<dbReference type="PANTHER" id="PTHR46858">
    <property type="entry name" value="OS05G0521000 PROTEIN"/>
    <property type="match status" value="1"/>
</dbReference>
<evidence type="ECO:0000256" key="2">
    <source>
        <dbReference type="ARBA" id="ARBA00022771"/>
    </source>
</evidence>
<comment type="caution">
    <text evidence="7">The sequence shown here is derived from an EMBL/GenBank/DDBJ whole genome shotgun (WGS) entry which is preliminary data.</text>
</comment>
<dbReference type="Gene3D" id="3.30.40.10">
    <property type="entry name" value="Zinc/RING finger domain, C3HC4 (zinc finger)"/>
    <property type="match status" value="1"/>
</dbReference>
<dbReference type="InterPro" id="IPR001841">
    <property type="entry name" value="Znf_RING"/>
</dbReference>
<keyword evidence="5" id="KW-0812">Transmembrane</keyword>
<dbReference type="EMBL" id="JBJXBP010000008">
    <property type="protein sequence ID" value="KAL3813656.1"/>
    <property type="molecule type" value="Genomic_DNA"/>
</dbReference>
<dbReference type="PANTHER" id="PTHR46858:SF15">
    <property type="entry name" value="DEATH-ASSOCIATED INHIBITOR OF APOPTOSIS 1-LIKE"/>
    <property type="match status" value="1"/>
</dbReference>
<keyword evidence="8" id="KW-1185">Reference proteome</keyword>
<dbReference type="PROSITE" id="PS50089">
    <property type="entry name" value="ZF_RING_2"/>
    <property type="match status" value="1"/>
</dbReference>
<dbReference type="SUPFAM" id="SSF57850">
    <property type="entry name" value="RING/U-box"/>
    <property type="match status" value="1"/>
</dbReference>
<keyword evidence="2 4" id="KW-0863">Zinc-finger</keyword>
<evidence type="ECO:0000256" key="3">
    <source>
        <dbReference type="ARBA" id="ARBA00022833"/>
    </source>
</evidence>
<gene>
    <name evidence="7" type="ORF">ACJIZ3_014924</name>
</gene>
<evidence type="ECO:0000256" key="5">
    <source>
        <dbReference type="SAM" id="Phobius"/>
    </source>
</evidence>
<keyword evidence="5" id="KW-1133">Transmembrane helix</keyword>
<keyword evidence="5" id="KW-0472">Membrane</keyword>
<dbReference type="Pfam" id="PF13920">
    <property type="entry name" value="zf-C3HC4_3"/>
    <property type="match status" value="1"/>
</dbReference>
<feature type="domain" description="RING-type" evidence="6">
    <location>
        <begin position="123"/>
        <end position="164"/>
    </location>
</feature>
<keyword evidence="3" id="KW-0862">Zinc</keyword>
<evidence type="ECO:0000256" key="1">
    <source>
        <dbReference type="ARBA" id="ARBA00022723"/>
    </source>
</evidence>